<evidence type="ECO:0000313" key="3">
    <source>
        <dbReference type="Proteomes" id="UP001500131"/>
    </source>
</evidence>
<keyword evidence="3" id="KW-1185">Reference proteome</keyword>
<protein>
    <submittedName>
        <fullName evidence="2">Uncharacterized protein</fullName>
    </submittedName>
</protein>
<comment type="caution">
    <text evidence="2">The sequence shown here is derived from an EMBL/GenBank/DDBJ whole genome shotgun (WGS) entry which is preliminary data.</text>
</comment>
<evidence type="ECO:0000256" key="1">
    <source>
        <dbReference type="SAM" id="MobiDB-lite"/>
    </source>
</evidence>
<feature type="compositionally biased region" description="Basic and acidic residues" evidence="1">
    <location>
        <begin position="75"/>
        <end position="89"/>
    </location>
</feature>
<proteinExistence type="predicted"/>
<feature type="region of interest" description="Disordered" evidence="1">
    <location>
        <begin position="224"/>
        <end position="396"/>
    </location>
</feature>
<feature type="compositionally biased region" description="Polar residues" evidence="1">
    <location>
        <begin position="267"/>
        <end position="280"/>
    </location>
</feature>
<feature type="compositionally biased region" description="Polar residues" evidence="1">
    <location>
        <begin position="90"/>
        <end position="120"/>
    </location>
</feature>
<dbReference type="Proteomes" id="UP001500131">
    <property type="component" value="Unassembled WGS sequence"/>
</dbReference>
<feature type="compositionally biased region" description="Basic and acidic residues" evidence="1">
    <location>
        <begin position="362"/>
        <end position="395"/>
    </location>
</feature>
<organism evidence="2 3">
    <name type="scientific">Leishmania lindenbergi</name>
    <dbReference type="NCBI Taxonomy" id="651832"/>
    <lineage>
        <taxon>Eukaryota</taxon>
        <taxon>Discoba</taxon>
        <taxon>Euglenozoa</taxon>
        <taxon>Kinetoplastea</taxon>
        <taxon>Metakinetoplastina</taxon>
        <taxon>Trypanosomatida</taxon>
        <taxon>Trypanosomatidae</taxon>
        <taxon>Leishmaniinae</taxon>
        <taxon>Leishmania</taxon>
    </lineage>
</organism>
<dbReference type="AlphaFoldDB" id="A0AAW3AFV8"/>
<feature type="compositionally biased region" description="Polar residues" evidence="1">
    <location>
        <begin position="342"/>
        <end position="355"/>
    </location>
</feature>
<reference evidence="2 3" key="1">
    <citation type="submission" date="2024-02" db="EMBL/GenBank/DDBJ databases">
        <title>FIRST GENOME SEQUENCES OF Leishmania (Viannia) shawi, Leishmania (Viannia) lindenbergi AND Leishmania (Viannia) utingensis.</title>
        <authorList>
            <person name="Resadore F."/>
            <person name="Custodio M.G.F."/>
            <person name="Boite M.C."/>
            <person name="Cupolillo E."/>
            <person name="Ferreira G.E.M."/>
        </authorList>
    </citation>
    <scope>NUCLEOTIDE SEQUENCE [LARGE SCALE GENOMIC DNA]</scope>
    <source>
        <strain evidence="2 3">MHOM/BR/1966/M15733</strain>
    </source>
</reference>
<accession>A0AAW3AFV8</accession>
<name>A0AAW3AFV8_9TRYP</name>
<feature type="compositionally biased region" description="Low complexity" evidence="1">
    <location>
        <begin position="128"/>
        <end position="138"/>
    </location>
</feature>
<feature type="compositionally biased region" description="Polar residues" evidence="1">
    <location>
        <begin position="37"/>
        <end position="47"/>
    </location>
</feature>
<feature type="region of interest" description="Disordered" evidence="1">
    <location>
        <begin position="1"/>
        <end position="160"/>
    </location>
</feature>
<sequence length="549" mass="59679">MTSPHQPYTATVRALPLPPRRTASRNSSIARPPTPSPEQEFSTSVDANSPGHIATPRGDEFNPTPAPLQHASQRKYVDETAHPPPEDSKQPVSPTTRRSNKVPSNRTAAQPTPRQKPQESTELEFDNSSSLLSSYRSSVPDTNAKTHLAKERPAEGGYTISPKSNMAVIVPEVENSANSSPSLNCTKVGAAVVVAENEDVDVVSMQSIKISISHHIQMPVNHHSTPAAAGAASGTRSAARQSTASRYIHSKESGEHYDDEPRKAKNTYRSPQKYQRQQPKTRGVSAAEATVHPEAPAANDAGSNGRGDGPSHAYSRGEPSSRCDKHSVCSPPVRNVDPHNPSPRSNNSEALSSSPEAVYLHPTDEYTQHRMKEPRTSKPRAESKNASHRSMELSSERMAVVPVETTPWYSTRPSRNDKDPLDMNTPIAERVCLTSALTLHRSRSESVPAAALEGTELLPGMPQLQGHNDDNVDRPYRTMVRFIARQPEEERPGLEEMLANYAGHENALCGALGGAYSDDFEVLKTICSRTPEVPLLADRPPVDKSTTAS</sequence>
<evidence type="ECO:0000313" key="2">
    <source>
        <dbReference type="EMBL" id="KAL0503614.1"/>
    </source>
</evidence>
<dbReference type="EMBL" id="JBAMZK010000026">
    <property type="protein sequence ID" value="KAL0503614.1"/>
    <property type="molecule type" value="Genomic_DNA"/>
</dbReference>
<feature type="compositionally biased region" description="Basic and acidic residues" evidence="1">
    <location>
        <begin position="249"/>
        <end position="263"/>
    </location>
</feature>
<gene>
    <name evidence="2" type="ORF">Q4I31_004367</name>
</gene>
<feature type="compositionally biased region" description="Low complexity" evidence="1">
    <location>
        <begin position="224"/>
        <end position="246"/>
    </location>
</feature>